<dbReference type="GeneTree" id="ENSGT00390000009631"/>
<evidence type="ECO:0000256" key="2">
    <source>
        <dbReference type="ARBA" id="ARBA00009485"/>
    </source>
</evidence>
<evidence type="ECO:0000256" key="3">
    <source>
        <dbReference type="ARBA" id="ARBA00021406"/>
    </source>
</evidence>
<feature type="coiled-coil region" evidence="9">
    <location>
        <begin position="647"/>
        <end position="674"/>
    </location>
</feature>
<keyword evidence="7 9" id="KW-0175">Coiled coil</keyword>
<feature type="coiled-coil region" evidence="9">
    <location>
        <begin position="398"/>
        <end position="614"/>
    </location>
</feature>
<dbReference type="InterPro" id="IPR038774">
    <property type="entry name" value="CEP162-like"/>
</dbReference>
<dbReference type="PANTHER" id="PTHR34031">
    <property type="entry name" value="CENTROSOMAL PROTEIN OF 162 KDA"/>
    <property type="match status" value="1"/>
</dbReference>
<proteinExistence type="inferred from homology"/>
<gene>
    <name evidence="10" type="primary">CEP162</name>
</gene>
<feature type="coiled-coil region" evidence="9">
    <location>
        <begin position="862"/>
        <end position="900"/>
    </location>
</feature>
<reference evidence="10" key="3">
    <citation type="submission" date="2025-09" db="UniProtKB">
        <authorList>
            <consortium name="Ensembl"/>
        </authorList>
    </citation>
    <scope>IDENTIFICATION</scope>
</reference>
<protein>
    <recommendedName>
        <fullName evidence="3">Centrosomal protein of 162 kDa</fullName>
    </recommendedName>
</protein>
<dbReference type="Proteomes" id="UP000694620">
    <property type="component" value="Chromosome 3"/>
</dbReference>
<name>A0A8C4RIL9_ERPCA</name>
<evidence type="ECO:0000313" key="11">
    <source>
        <dbReference type="Proteomes" id="UP000694620"/>
    </source>
</evidence>
<reference evidence="10" key="2">
    <citation type="submission" date="2025-08" db="UniProtKB">
        <authorList>
            <consortium name="Ensembl"/>
        </authorList>
    </citation>
    <scope>IDENTIFICATION</scope>
</reference>
<reference evidence="10" key="1">
    <citation type="submission" date="2021-06" db="EMBL/GenBank/DDBJ databases">
        <authorList>
            <consortium name="Wellcome Sanger Institute Data Sharing"/>
        </authorList>
    </citation>
    <scope>NUCLEOTIDE SEQUENCE [LARGE SCALE GENOMIC DNA]</scope>
</reference>
<feature type="coiled-coil region" evidence="9">
    <location>
        <begin position="939"/>
        <end position="1079"/>
    </location>
</feature>
<organism evidence="10 11">
    <name type="scientific">Erpetoichthys calabaricus</name>
    <name type="common">Rope fish</name>
    <name type="synonym">Calamoichthys calabaricus</name>
    <dbReference type="NCBI Taxonomy" id="27687"/>
    <lineage>
        <taxon>Eukaryota</taxon>
        <taxon>Metazoa</taxon>
        <taxon>Chordata</taxon>
        <taxon>Craniata</taxon>
        <taxon>Vertebrata</taxon>
        <taxon>Euteleostomi</taxon>
        <taxon>Actinopterygii</taxon>
        <taxon>Polypteriformes</taxon>
        <taxon>Polypteridae</taxon>
        <taxon>Erpetoichthys</taxon>
    </lineage>
</organism>
<evidence type="ECO:0000256" key="9">
    <source>
        <dbReference type="SAM" id="Coils"/>
    </source>
</evidence>
<keyword evidence="6" id="KW-0970">Cilium biogenesis/degradation</keyword>
<accession>A0A8C4RIL9</accession>
<dbReference type="GO" id="GO:0034451">
    <property type="term" value="C:centriolar satellite"/>
    <property type="evidence" value="ECO:0007669"/>
    <property type="project" value="TreeGrafter"/>
</dbReference>
<evidence type="ECO:0000256" key="7">
    <source>
        <dbReference type="ARBA" id="ARBA00023054"/>
    </source>
</evidence>
<evidence type="ECO:0000313" key="10">
    <source>
        <dbReference type="Ensembl" id="ENSECRP00000002084.1"/>
    </source>
</evidence>
<dbReference type="PANTHER" id="PTHR34031:SF1">
    <property type="entry name" value="CENTROSOMAL PROTEIN OF 162 KDA"/>
    <property type="match status" value="1"/>
</dbReference>
<keyword evidence="5" id="KW-0493">Microtubule</keyword>
<dbReference type="Ensembl" id="ENSECRT00000002112.1">
    <property type="protein sequence ID" value="ENSECRP00000002084.1"/>
    <property type="gene ID" value="ENSECRG00000001445.1"/>
</dbReference>
<keyword evidence="11" id="KW-1185">Reference proteome</keyword>
<dbReference type="GO" id="GO:0005654">
    <property type="term" value="C:nucleoplasm"/>
    <property type="evidence" value="ECO:0007669"/>
    <property type="project" value="TreeGrafter"/>
</dbReference>
<evidence type="ECO:0000256" key="4">
    <source>
        <dbReference type="ARBA" id="ARBA00022490"/>
    </source>
</evidence>
<feature type="coiled-coil region" evidence="9">
    <location>
        <begin position="773"/>
        <end position="807"/>
    </location>
</feature>
<dbReference type="GO" id="GO:0060271">
    <property type="term" value="P:cilium assembly"/>
    <property type="evidence" value="ECO:0007669"/>
    <property type="project" value="TreeGrafter"/>
</dbReference>
<evidence type="ECO:0000256" key="1">
    <source>
        <dbReference type="ARBA" id="ARBA00004114"/>
    </source>
</evidence>
<comment type="subcellular location">
    <subcellularLocation>
        <location evidence="1">Cytoplasm</location>
        <location evidence="1">Cytoskeleton</location>
        <location evidence="1">Microtubule organizing center</location>
        <location evidence="1">Centrosome</location>
        <location evidence="1">Centriole</location>
    </subcellularLocation>
</comment>
<sequence>MGDSKNSKMNILQSLKNTQELGCVGTNTDSDLPTVEELMKPLGNKYGYSRGFELQPASKIELQHDTLDGLSNKESLRKQGRISEEHSDFSFSCEGLVPHQISGIHIATEAISDGRDQKNRVDDSINKNISNTSSIHTYEKRKTSALRINNTNQQKQEKIIRTPQMKGKNVFTGSSSIAKNLESDKKSPLSKQASPVNEKFSSNFATNRRGKHKLPAFQVTRKLKGEVQQTVKDHKMDTKVDPSRQSFTGYLQKQINRSTVDSSQAKDAATKSAQENGEYVPDQLNTVNPINNIQRELSLLQRAEEAQEKLKVEHSLVEKLKAELALKEETLQQIENDLRLEHEKEVSFLKQENYILQAKLHSLEENKKNWDFSDASDPLTKQKLQSIADEAKNQEILIQGYHQENVKLYKQVKELQAANKQNEEKMFKENQRLLTELANIKEQMAQTNKQPIAHDTEKTTEHSFTELVLQLKIAQKTESNMAEEIRRLKQEKQSLEVDLELMKKERNLAKAEVLSTSGDKEFQMKIMEEQYKQEIDGLKKRLQWYAENQELLDKDSQRLKAAATEIEKLNKQVERLKAEAGCQNVQQQKRIKERSIDLKRIQELERQVKEMEEIIRKRHPNSLPALIYAAASATSREVEGADKPNSVAFLERRIKKLEADLEGKDEDAKKSLRAMEQQFQKMKIQYEQTILDLEKQLKSGQDTPKRYSSNHNLLQEDIQLTDLPDSKEDILQAENNVHNQHLTNQQMTTCHRAVKNLQKAEGHAINDFNSIDIERLQQELAMKNTKIQELAKTVEVLQKERRTLLSNQTKVEKIWEKKTKPSKADRINTESSSTQYLENPEPFPATLDEKCYQPNVFAGLHISDVLQENEKLKLEIEQLILETEKQKVTLQAAVTEAECEAKRSQIDAAEHISCLKVAHQKELERIITQHALEHSSSKVAELTNKVSTQEIMIHFLQNQVADLQRSKEDLAASKVHGEKLQKQVAVLEEELEEAKQKYSPELKHFLALERKIKNMELRHAQREQELQKVIQQTHCTVDSKLIQENEKWKRLAQNKSNELEMFRIELDSILDVLRELQKQGVVIPEPSVVGTFSSKVTGNI</sequence>
<evidence type="ECO:0000256" key="6">
    <source>
        <dbReference type="ARBA" id="ARBA00022794"/>
    </source>
</evidence>
<keyword evidence="8" id="KW-0206">Cytoskeleton</keyword>
<evidence type="ECO:0000256" key="8">
    <source>
        <dbReference type="ARBA" id="ARBA00023212"/>
    </source>
</evidence>
<comment type="similarity">
    <text evidence="2">Belongs to the CEP162 family.</text>
</comment>
<evidence type="ECO:0000256" key="5">
    <source>
        <dbReference type="ARBA" id="ARBA00022701"/>
    </source>
</evidence>
<dbReference type="AlphaFoldDB" id="A0A8C4RIL9"/>
<keyword evidence="4" id="KW-0963">Cytoplasm</keyword>
<dbReference type="GO" id="GO:0005814">
    <property type="term" value="C:centriole"/>
    <property type="evidence" value="ECO:0007669"/>
    <property type="project" value="UniProtKB-SubCell"/>
</dbReference>
<feature type="coiled-coil region" evidence="9">
    <location>
        <begin position="290"/>
        <end position="366"/>
    </location>
</feature>
<dbReference type="GO" id="GO:0005879">
    <property type="term" value="C:axonemal microtubule"/>
    <property type="evidence" value="ECO:0007669"/>
    <property type="project" value="TreeGrafter"/>
</dbReference>